<dbReference type="Proteomes" id="UP000299102">
    <property type="component" value="Unassembled WGS sequence"/>
</dbReference>
<proteinExistence type="predicted"/>
<sequence length="74" mass="8096">MEIEIENGTKVGIGCEVIIRIKGVIGIGRLPAMLMGPRWSLDEAGKAFGLKSMTLIEGGFFLRERKFMGVPLSE</sequence>
<evidence type="ECO:0000313" key="2">
    <source>
        <dbReference type="Proteomes" id="UP000299102"/>
    </source>
</evidence>
<accession>A0A4C1W8Q6</accession>
<keyword evidence="2" id="KW-1185">Reference proteome</keyword>
<organism evidence="1 2">
    <name type="scientific">Eumeta variegata</name>
    <name type="common">Bagworm moth</name>
    <name type="synonym">Eumeta japonica</name>
    <dbReference type="NCBI Taxonomy" id="151549"/>
    <lineage>
        <taxon>Eukaryota</taxon>
        <taxon>Metazoa</taxon>
        <taxon>Ecdysozoa</taxon>
        <taxon>Arthropoda</taxon>
        <taxon>Hexapoda</taxon>
        <taxon>Insecta</taxon>
        <taxon>Pterygota</taxon>
        <taxon>Neoptera</taxon>
        <taxon>Endopterygota</taxon>
        <taxon>Lepidoptera</taxon>
        <taxon>Glossata</taxon>
        <taxon>Ditrysia</taxon>
        <taxon>Tineoidea</taxon>
        <taxon>Psychidae</taxon>
        <taxon>Oiketicinae</taxon>
        <taxon>Eumeta</taxon>
    </lineage>
</organism>
<comment type="caution">
    <text evidence="1">The sequence shown here is derived from an EMBL/GenBank/DDBJ whole genome shotgun (WGS) entry which is preliminary data.</text>
</comment>
<dbReference type="EMBL" id="BGZK01000501">
    <property type="protein sequence ID" value="GBP47413.1"/>
    <property type="molecule type" value="Genomic_DNA"/>
</dbReference>
<reference evidence="1 2" key="1">
    <citation type="journal article" date="2019" name="Commun. Biol.">
        <title>The bagworm genome reveals a unique fibroin gene that provides high tensile strength.</title>
        <authorList>
            <person name="Kono N."/>
            <person name="Nakamura H."/>
            <person name="Ohtoshi R."/>
            <person name="Tomita M."/>
            <person name="Numata K."/>
            <person name="Arakawa K."/>
        </authorList>
    </citation>
    <scope>NUCLEOTIDE SEQUENCE [LARGE SCALE GENOMIC DNA]</scope>
</reference>
<evidence type="ECO:0000313" key="1">
    <source>
        <dbReference type="EMBL" id="GBP47413.1"/>
    </source>
</evidence>
<name>A0A4C1W8Q6_EUMVA</name>
<protein>
    <submittedName>
        <fullName evidence="1">Uncharacterized protein</fullName>
    </submittedName>
</protein>
<gene>
    <name evidence="1" type="ORF">EVAR_85005_1</name>
</gene>
<dbReference type="AlphaFoldDB" id="A0A4C1W8Q6"/>